<dbReference type="SUPFAM" id="SSF51735">
    <property type="entry name" value="NAD(P)-binding Rossmann-fold domains"/>
    <property type="match status" value="1"/>
</dbReference>
<gene>
    <name evidence="4" type="ORF">LSTR_LSTR004687</name>
</gene>
<keyword evidence="5" id="KW-1185">Reference proteome</keyword>
<comment type="similarity">
    <text evidence="1 3">Belongs to the short-chain dehydrogenases/reductases (SDR) family.</text>
</comment>
<sequence length="271" mass="29957">MERWVKRVAVVTGASSGIGEDIAATLVKYGMTVVGMARREDRLKQLEKRLENEKGKFYPRQTDVRIEDEILSDFEWIEQELGPVSVLVNNAGLHSNKALTEENTGKWKDILGVNVLALSICTREALRSMRNHGINDGHIINISSIASQHSTPLPGCSMYAASKRAVMAISEGLRRELALSNSLIRVTTICPGLVATEIIDNSGMGSKLPPNLPILQPADVTKAIIFCLEMPAYCQINDLTLRTVGEDEMKILMTIERIQNEKNQAKVEKAD</sequence>
<dbReference type="EMBL" id="QKKF02025464">
    <property type="protein sequence ID" value="RZF36999.1"/>
    <property type="molecule type" value="Genomic_DNA"/>
</dbReference>
<accession>A0A482WTR9</accession>
<dbReference type="Proteomes" id="UP000291343">
    <property type="component" value="Unassembled WGS sequence"/>
</dbReference>
<dbReference type="Pfam" id="PF00106">
    <property type="entry name" value="adh_short"/>
    <property type="match status" value="1"/>
</dbReference>
<evidence type="ECO:0000256" key="2">
    <source>
        <dbReference type="ARBA" id="ARBA00023002"/>
    </source>
</evidence>
<evidence type="ECO:0000256" key="3">
    <source>
        <dbReference type="RuleBase" id="RU000363"/>
    </source>
</evidence>
<dbReference type="InterPro" id="IPR020904">
    <property type="entry name" value="Sc_DH/Rdtase_CS"/>
</dbReference>
<dbReference type="PANTHER" id="PTHR43115:SF4">
    <property type="entry name" value="DEHYDROGENASE_REDUCTASE SDR FAMILY MEMBER 11"/>
    <property type="match status" value="1"/>
</dbReference>
<dbReference type="InParanoid" id="A0A482WTR9"/>
<proteinExistence type="inferred from homology"/>
<dbReference type="FunCoup" id="A0A482WTR9">
    <property type="interactions" value="199"/>
</dbReference>
<organism evidence="4 5">
    <name type="scientific">Laodelphax striatellus</name>
    <name type="common">Small brown planthopper</name>
    <name type="synonym">Delphax striatella</name>
    <dbReference type="NCBI Taxonomy" id="195883"/>
    <lineage>
        <taxon>Eukaryota</taxon>
        <taxon>Metazoa</taxon>
        <taxon>Ecdysozoa</taxon>
        <taxon>Arthropoda</taxon>
        <taxon>Hexapoda</taxon>
        <taxon>Insecta</taxon>
        <taxon>Pterygota</taxon>
        <taxon>Neoptera</taxon>
        <taxon>Paraneoptera</taxon>
        <taxon>Hemiptera</taxon>
        <taxon>Auchenorrhyncha</taxon>
        <taxon>Fulgoroidea</taxon>
        <taxon>Delphacidae</taxon>
        <taxon>Criomorphinae</taxon>
        <taxon>Laodelphax</taxon>
    </lineage>
</organism>
<dbReference type="AlphaFoldDB" id="A0A482WTR9"/>
<dbReference type="STRING" id="195883.A0A482WTR9"/>
<dbReference type="PANTHER" id="PTHR43115">
    <property type="entry name" value="DEHYDROGENASE/REDUCTASE SDR FAMILY MEMBER 11"/>
    <property type="match status" value="1"/>
</dbReference>
<dbReference type="PRINTS" id="PR00080">
    <property type="entry name" value="SDRFAMILY"/>
</dbReference>
<dbReference type="FunFam" id="3.40.50.720:FF:000047">
    <property type="entry name" value="NADP-dependent L-serine/L-allo-threonine dehydrogenase"/>
    <property type="match status" value="1"/>
</dbReference>
<evidence type="ECO:0000313" key="5">
    <source>
        <dbReference type="Proteomes" id="UP000291343"/>
    </source>
</evidence>
<dbReference type="PRINTS" id="PR00081">
    <property type="entry name" value="GDHRDH"/>
</dbReference>
<dbReference type="GO" id="GO:0016616">
    <property type="term" value="F:oxidoreductase activity, acting on the CH-OH group of donors, NAD or NADP as acceptor"/>
    <property type="evidence" value="ECO:0007669"/>
    <property type="project" value="UniProtKB-ARBA"/>
</dbReference>
<name>A0A482WTR9_LAOST</name>
<dbReference type="SMR" id="A0A482WTR9"/>
<keyword evidence="2" id="KW-0560">Oxidoreductase</keyword>
<reference evidence="4 5" key="1">
    <citation type="journal article" date="2017" name="Gigascience">
        <title>Genome sequence of the small brown planthopper, Laodelphax striatellus.</title>
        <authorList>
            <person name="Zhu J."/>
            <person name="Jiang F."/>
            <person name="Wang X."/>
            <person name="Yang P."/>
            <person name="Bao Y."/>
            <person name="Zhao W."/>
            <person name="Wang W."/>
            <person name="Lu H."/>
            <person name="Wang Q."/>
            <person name="Cui N."/>
            <person name="Li J."/>
            <person name="Chen X."/>
            <person name="Luo L."/>
            <person name="Yu J."/>
            <person name="Kang L."/>
            <person name="Cui F."/>
        </authorList>
    </citation>
    <scope>NUCLEOTIDE SEQUENCE [LARGE SCALE GENOMIC DNA]</scope>
    <source>
        <strain evidence="4">Lst14</strain>
    </source>
</reference>
<protein>
    <submittedName>
        <fullName evidence="4">Uncharacterized protein</fullName>
    </submittedName>
</protein>
<evidence type="ECO:0000256" key="1">
    <source>
        <dbReference type="ARBA" id="ARBA00006484"/>
    </source>
</evidence>
<comment type="caution">
    <text evidence="4">The sequence shown here is derived from an EMBL/GenBank/DDBJ whole genome shotgun (WGS) entry which is preliminary data.</text>
</comment>
<dbReference type="OrthoDB" id="1933717at2759"/>
<evidence type="ECO:0000313" key="4">
    <source>
        <dbReference type="EMBL" id="RZF36999.1"/>
    </source>
</evidence>
<dbReference type="InterPro" id="IPR002347">
    <property type="entry name" value="SDR_fam"/>
</dbReference>
<dbReference type="Gene3D" id="3.40.50.720">
    <property type="entry name" value="NAD(P)-binding Rossmann-like Domain"/>
    <property type="match status" value="1"/>
</dbReference>
<dbReference type="InterPro" id="IPR036291">
    <property type="entry name" value="NAD(P)-bd_dom_sf"/>
</dbReference>
<dbReference type="PROSITE" id="PS00061">
    <property type="entry name" value="ADH_SHORT"/>
    <property type="match status" value="1"/>
</dbReference>